<reference evidence="1 2" key="1">
    <citation type="submission" date="2023-06" db="EMBL/GenBank/DDBJ databases">
        <title>Black Yeasts Isolated from many extreme environments.</title>
        <authorList>
            <person name="Coleine C."/>
            <person name="Stajich J.E."/>
            <person name="Selbmann L."/>
        </authorList>
    </citation>
    <scope>NUCLEOTIDE SEQUENCE [LARGE SCALE GENOMIC DNA]</scope>
    <source>
        <strain evidence="1 2">CCFEE 5887</strain>
    </source>
</reference>
<proteinExistence type="predicted"/>
<gene>
    <name evidence="1" type="ORF">LTR25_002748</name>
</gene>
<dbReference type="EMBL" id="JAXLQG010000004">
    <property type="protein sequence ID" value="KAK5540971.1"/>
    <property type="molecule type" value="Genomic_DNA"/>
</dbReference>
<comment type="caution">
    <text evidence="1">The sequence shown here is derived from an EMBL/GenBank/DDBJ whole genome shotgun (WGS) entry which is preliminary data.</text>
</comment>
<dbReference type="AlphaFoldDB" id="A0AAV9QG55"/>
<evidence type="ECO:0000313" key="2">
    <source>
        <dbReference type="Proteomes" id="UP001345827"/>
    </source>
</evidence>
<protein>
    <submittedName>
        <fullName evidence="1">Uncharacterized protein</fullName>
    </submittedName>
</protein>
<keyword evidence="2" id="KW-1185">Reference proteome</keyword>
<name>A0AAV9QG55_9PEZI</name>
<sequence>MHHEHMSDSIKDNLTIILTTSPTPSIPSTELIRGVLESLPPALCLAPLIITFDGFTICQNDNYLDGRLKRGQIPLRMAELYPEYVDNVTKLFPPAADGPTSPSQEVDAKTGALVTHVQAEAGRSVTFIQHQRCQGFALSVKAALSYCATPFVMVLQHDWVFEIVPPFPQLLRILRDEQSDVAYLTFVARHSKRYEHVRGSSNQRFRAVLDAARTTRHGRELDQDLVACLHFYDRPHIATAERYRQIFETNPQLRRGDFLEDVVGTRYSDAIGKASSNEEAVQAWKKIGAWMYAPDGGGLRALRHTSGRTTLTELQQKARIAAYIEENNRARAEGRLPNRIRLIDGMIEQTSETYFPRRTLKRTPT</sequence>
<evidence type="ECO:0000313" key="1">
    <source>
        <dbReference type="EMBL" id="KAK5540971.1"/>
    </source>
</evidence>
<organism evidence="1 2">
    <name type="scientific">Vermiconidia calcicola</name>
    <dbReference type="NCBI Taxonomy" id="1690605"/>
    <lineage>
        <taxon>Eukaryota</taxon>
        <taxon>Fungi</taxon>
        <taxon>Dikarya</taxon>
        <taxon>Ascomycota</taxon>
        <taxon>Pezizomycotina</taxon>
        <taxon>Dothideomycetes</taxon>
        <taxon>Dothideomycetidae</taxon>
        <taxon>Mycosphaerellales</taxon>
        <taxon>Extremaceae</taxon>
        <taxon>Vermiconidia</taxon>
    </lineage>
</organism>
<accession>A0AAV9QG55</accession>
<dbReference type="Proteomes" id="UP001345827">
    <property type="component" value="Unassembled WGS sequence"/>
</dbReference>